<keyword evidence="9 12" id="KW-0408">Iron</keyword>
<gene>
    <name evidence="14" type="ORF">DFR46_2615</name>
</gene>
<dbReference type="InterPro" id="IPR034804">
    <property type="entry name" value="SQR/QFR_C/D"/>
</dbReference>
<dbReference type="InterPro" id="IPR018495">
    <property type="entry name" value="Succ_DH_cyt_bsu_CS"/>
</dbReference>
<evidence type="ECO:0000256" key="5">
    <source>
        <dbReference type="ARBA" id="ARBA00022617"/>
    </source>
</evidence>
<comment type="subcellular location">
    <subcellularLocation>
        <location evidence="2">Membrane</location>
        <topology evidence="2">Multi-pass membrane protein</topology>
    </subcellularLocation>
</comment>
<organism evidence="14 15">
    <name type="scientific">Parasphingopyxis lamellibrachiae</name>
    <dbReference type="NCBI Taxonomy" id="680125"/>
    <lineage>
        <taxon>Bacteria</taxon>
        <taxon>Pseudomonadati</taxon>
        <taxon>Pseudomonadota</taxon>
        <taxon>Alphaproteobacteria</taxon>
        <taxon>Sphingomonadales</taxon>
        <taxon>Sphingomonadaceae</taxon>
        <taxon>Parasphingopyxis</taxon>
    </lineage>
</organism>
<dbReference type="Pfam" id="PF01127">
    <property type="entry name" value="Sdh_cyt"/>
    <property type="match status" value="1"/>
</dbReference>
<comment type="subunit">
    <text evidence="11">Part of an enzyme complex containing four subunits: a flavoprotein, an iron-sulfur protein, plus two membrane-anchoring proteins, SdhC and SdhD. The complex can form homotrimers.</text>
</comment>
<dbReference type="GO" id="GO:0006099">
    <property type="term" value="P:tricarboxylic acid cycle"/>
    <property type="evidence" value="ECO:0007669"/>
    <property type="project" value="InterPro"/>
</dbReference>
<dbReference type="GO" id="GO:0009055">
    <property type="term" value="F:electron transfer activity"/>
    <property type="evidence" value="ECO:0007669"/>
    <property type="project" value="InterPro"/>
</dbReference>
<sequence>MLVSILHRMTGVGLATVGGLLLAGWFFAAASGEESYACFMGLLTVESGAINIVGAVLGIGLSWAFFTHLFNGLRHFVMDAGAGYELQTNRRWAIAVVAGAIVATLVLWGWLLWPAIMGLVGGEG</sequence>
<comment type="caution">
    <text evidence="14">The sequence shown here is derived from an EMBL/GenBank/DDBJ whole genome shotgun (WGS) entry which is preliminary data.</text>
</comment>
<dbReference type="EMBL" id="QRDP01000004">
    <property type="protein sequence ID" value="RED17565.1"/>
    <property type="molecule type" value="Genomic_DNA"/>
</dbReference>
<dbReference type="PIRSF" id="PIRSF000178">
    <property type="entry name" value="SDH_cyt_b560"/>
    <property type="match status" value="1"/>
</dbReference>
<name>A0A3D9FIF8_9SPHN</name>
<feature type="transmembrane region" description="Helical" evidence="13">
    <location>
        <begin position="48"/>
        <end position="71"/>
    </location>
</feature>
<feature type="binding site" description="axial binding residue" evidence="12">
    <location>
        <position position="68"/>
    </location>
    <ligand>
        <name>heme</name>
        <dbReference type="ChEBI" id="CHEBI:30413"/>
        <note>ligand shared with second transmembrane subunit</note>
    </ligand>
    <ligandPart>
        <name>Fe</name>
        <dbReference type="ChEBI" id="CHEBI:18248"/>
    </ligandPart>
</feature>
<dbReference type="AlphaFoldDB" id="A0A3D9FIF8"/>
<keyword evidence="5 12" id="KW-0349">Heme</keyword>
<dbReference type="GO" id="GO:0016020">
    <property type="term" value="C:membrane"/>
    <property type="evidence" value="ECO:0007669"/>
    <property type="project" value="UniProtKB-SubCell"/>
</dbReference>
<proteinExistence type="inferred from homology"/>
<dbReference type="InterPro" id="IPR000701">
    <property type="entry name" value="SuccDH_FuR_B_TM-su"/>
</dbReference>
<dbReference type="InterPro" id="IPR014314">
    <property type="entry name" value="Succ_DH_cytb556"/>
</dbReference>
<evidence type="ECO:0000256" key="11">
    <source>
        <dbReference type="ARBA" id="ARBA00025912"/>
    </source>
</evidence>
<keyword evidence="7 12" id="KW-0479">Metal-binding</keyword>
<dbReference type="GO" id="GO:0046872">
    <property type="term" value="F:metal ion binding"/>
    <property type="evidence" value="ECO:0007669"/>
    <property type="project" value="UniProtKB-KW"/>
</dbReference>
<evidence type="ECO:0000256" key="7">
    <source>
        <dbReference type="ARBA" id="ARBA00022723"/>
    </source>
</evidence>
<keyword evidence="6 13" id="KW-0812">Transmembrane</keyword>
<keyword evidence="15" id="KW-1185">Reference proteome</keyword>
<reference evidence="14 15" key="1">
    <citation type="submission" date="2018-07" db="EMBL/GenBank/DDBJ databases">
        <title>Genomic Encyclopedia of Type Strains, Phase IV (KMG-IV): sequencing the most valuable type-strain genomes for metagenomic binning, comparative biology and taxonomic classification.</title>
        <authorList>
            <person name="Goeker M."/>
        </authorList>
    </citation>
    <scope>NUCLEOTIDE SEQUENCE [LARGE SCALE GENOMIC DNA]</scope>
    <source>
        <strain evidence="14 15">DSM 26725</strain>
    </source>
</reference>
<comment type="cofactor">
    <cofactor evidence="12">
        <name>heme</name>
        <dbReference type="ChEBI" id="CHEBI:30413"/>
    </cofactor>
    <text evidence="12">The heme is bound between the two transmembrane subunits.</text>
</comment>
<evidence type="ECO:0000256" key="1">
    <source>
        <dbReference type="ARBA" id="ARBA00004050"/>
    </source>
</evidence>
<evidence type="ECO:0000256" key="12">
    <source>
        <dbReference type="PIRSR" id="PIRSR000178-1"/>
    </source>
</evidence>
<evidence type="ECO:0000256" key="3">
    <source>
        <dbReference type="ARBA" id="ARBA00007244"/>
    </source>
</evidence>
<dbReference type="PROSITE" id="PS01001">
    <property type="entry name" value="SDH_CYT_2"/>
    <property type="match status" value="1"/>
</dbReference>
<dbReference type="CDD" id="cd03499">
    <property type="entry name" value="SQR_TypeC_SdhC"/>
    <property type="match status" value="1"/>
</dbReference>
<evidence type="ECO:0000256" key="10">
    <source>
        <dbReference type="ARBA" id="ARBA00023136"/>
    </source>
</evidence>
<accession>A0A3D9FIF8</accession>
<comment type="similarity">
    <text evidence="3">Belongs to the cytochrome b560 family.</text>
</comment>
<dbReference type="SUPFAM" id="SSF81343">
    <property type="entry name" value="Fumarate reductase respiratory complex transmembrane subunits"/>
    <property type="match status" value="1"/>
</dbReference>
<protein>
    <recommendedName>
        <fullName evidence="4">Succinate dehydrogenase cytochrome b556 subunit</fullName>
    </recommendedName>
</protein>
<evidence type="ECO:0000256" key="13">
    <source>
        <dbReference type="SAM" id="Phobius"/>
    </source>
</evidence>
<keyword evidence="8 13" id="KW-1133">Transmembrane helix</keyword>
<evidence type="ECO:0000256" key="2">
    <source>
        <dbReference type="ARBA" id="ARBA00004141"/>
    </source>
</evidence>
<dbReference type="NCBIfam" id="TIGR02970">
    <property type="entry name" value="succ_dehyd_cytB"/>
    <property type="match status" value="1"/>
</dbReference>
<feature type="transmembrane region" description="Helical" evidence="13">
    <location>
        <begin position="92"/>
        <end position="113"/>
    </location>
</feature>
<evidence type="ECO:0000256" key="8">
    <source>
        <dbReference type="ARBA" id="ARBA00022989"/>
    </source>
</evidence>
<evidence type="ECO:0000313" key="14">
    <source>
        <dbReference type="EMBL" id="RED17565.1"/>
    </source>
</evidence>
<evidence type="ECO:0000256" key="4">
    <source>
        <dbReference type="ARBA" id="ARBA00020076"/>
    </source>
</evidence>
<dbReference type="Proteomes" id="UP000256310">
    <property type="component" value="Unassembled WGS sequence"/>
</dbReference>
<evidence type="ECO:0000256" key="6">
    <source>
        <dbReference type="ARBA" id="ARBA00022692"/>
    </source>
</evidence>
<comment type="function">
    <text evidence="1">Membrane-anchoring subunit of succinate dehydrogenase (SDH).</text>
</comment>
<keyword evidence="10 13" id="KW-0472">Membrane</keyword>
<evidence type="ECO:0000256" key="9">
    <source>
        <dbReference type="ARBA" id="ARBA00023004"/>
    </source>
</evidence>
<evidence type="ECO:0000313" key="15">
    <source>
        <dbReference type="Proteomes" id="UP000256310"/>
    </source>
</evidence>
<dbReference type="Gene3D" id="1.20.1300.10">
    <property type="entry name" value="Fumarate reductase/succinate dehydrogenase, transmembrane subunit"/>
    <property type="match status" value="1"/>
</dbReference>